<dbReference type="AlphaFoldDB" id="A0A817AGB3"/>
<keyword evidence="4" id="KW-0548">Nucleotidyltransferase</keyword>
<sequence>MSCTRSYRFVESYLPESHPVYYNPISGYRDWPLVSLEDAVKDLASFVPGVESYAAYAKEHCIQNTPLSRNESAAIYLYTKEKLFFENLNKALRLEHRGSLQAWFPFLKLFMTALQKLPPCQTKLWRGVADITNSNFKERDVHTWWSVNSCTSYLNVAGKFADRSGTLFCINAIYGRDITQYSAFHDEKEIVLMPGTLLRVMGALSDTNGPSVVDLAECPKISQGKPVMLSYTSINQNIVSKIVNIFNKENTPVWFDSNGDTKTDMYDSLAEGVENAAAVCCFLTSDYEQSLNCQSELQYAQKRQKPIIPCMLTSATTWKPSDWLEEITRGLVLVDFHDVSESNIDYKVIDLITEIQKQITATSHQRMQSIEEPSYLFELIKWDYKQNSRIERLMNPAESFSIEESYINLAIVDSKELQGKEKKLRDANQHETIMGTFEDIYAVKTPINIKDIFNTCKEFGKKVLVFGRAGIGKSTFCRYVSHQWAKSALWPEYNLVVLISLRSLTENRYPPLPSGKSYSLVDIVAKECFSRDLSEKDKSLLKGLLNKSIVLWLLDGYDEIAQNVPSHLHRVFEQLLNTSHHIVTSRPYFNTFSRSVRAEIVGFTDENISKYVEVFVNQLRDKFLNALFEGEKVLKFLRVNPRIWGIAHIPVNLELICSIWSGTDWSETTNLTMTALYEDMTVWLCRRYLASKGTSIQITNMKLSDQQQHNFTKRITPKVMRNIRCSPQTYSDALHTRDPSQIYSDALHIGILKSFDNGPTGTQIELDKNHYFVHLSFQEFFAARHLVQLLNSTTRDKAIQFIKTHKYDKRLQLVFIFASGLLIPSEDKQSVDTFWDTIYGDPHDLVGIRHMQLVTVFLDETQCGSEVPHRRQSISLLLNWIRFAITQNNFKLQETTAMTIKSCSKIQNLPEVQNELASFLNTAAKEQKSRIAIFIGRLNITDPHNQLLESFLLQLEYNDANIREAVCKSLENMGEKAAKRQVTDRLVVALGDQDWQLRLSASSTLGAMGEKAATSHVIDGLAVALRDQDHQVRQSACRALGAMGEKAATSQ</sequence>
<dbReference type="Pfam" id="PF01129">
    <property type="entry name" value="ART"/>
    <property type="match status" value="1"/>
</dbReference>
<feature type="non-terminal residue" evidence="8">
    <location>
        <position position="1"/>
    </location>
</feature>
<dbReference type="InterPro" id="IPR016024">
    <property type="entry name" value="ARM-type_fold"/>
</dbReference>
<dbReference type="Gene3D" id="3.40.50.300">
    <property type="entry name" value="P-loop containing nucleotide triphosphate hydrolases"/>
    <property type="match status" value="1"/>
</dbReference>
<dbReference type="Pfam" id="PF13676">
    <property type="entry name" value="TIR_2"/>
    <property type="match status" value="1"/>
</dbReference>
<dbReference type="Pfam" id="PF05729">
    <property type="entry name" value="NACHT"/>
    <property type="match status" value="1"/>
</dbReference>
<evidence type="ECO:0000256" key="1">
    <source>
        <dbReference type="ARBA" id="ARBA00009558"/>
    </source>
</evidence>
<dbReference type="SUPFAM" id="SSF56399">
    <property type="entry name" value="ADP-ribosylation"/>
    <property type="match status" value="1"/>
</dbReference>
<dbReference type="InterPro" id="IPR035897">
    <property type="entry name" value="Toll_tir_struct_dom_sf"/>
</dbReference>
<dbReference type="InterPro" id="IPR011989">
    <property type="entry name" value="ARM-like"/>
</dbReference>
<evidence type="ECO:0000256" key="4">
    <source>
        <dbReference type="ARBA" id="ARBA00022695"/>
    </source>
</evidence>
<proteinExistence type="inferred from homology"/>
<keyword evidence="3 6" id="KW-0808">Transferase</keyword>
<dbReference type="GO" id="GO:0016779">
    <property type="term" value="F:nucleotidyltransferase activity"/>
    <property type="evidence" value="ECO:0007669"/>
    <property type="project" value="UniProtKB-KW"/>
</dbReference>
<dbReference type="SUPFAM" id="SSF48371">
    <property type="entry name" value="ARM repeat"/>
    <property type="match status" value="1"/>
</dbReference>
<dbReference type="PANTHER" id="PTHR46844:SF1">
    <property type="entry name" value="SLR5058 PROTEIN"/>
    <property type="match status" value="1"/>
</dbReference>
<reference evidence="8" key="1">
    <citation type="submission" date="2021-02" db="EMBL/GenBank/DDBJ databases">
        <authorList>
            <person name="Nowell W R."/>
        </authorList>
    </citation>
    <scope>NUCLEOTIDE SEQUENCE</scope>
</reference>
<dbReference type="Gene3D" id="3.40.50.10140">
    <property type="entry name" value="Toll/interleukin-1 receptor homology (TIR) domain"/>
    <property type="match status" value="1"/>
</dbReference>
<evidence type="ECO:0000259" key="7">
    <source>
        <dbReference type="PROSITE" id="PS50837"/>
    </source>
</evidence>
<dbReference type="Pfam" id="PF13646">
    <property type="entry name" value="HEAT_2"/>
    <property type="match status" value="1"/>
</dbReference>
<keyword evidence="2 6" id="KW-0328">Glycosyltransferase</keyword>
<dbReference type="InterPro" id="IPR027417">
    <property type="entry name" value="P-loop_NTPase"/>
</dbReference>
<dbReference type="GO" id="GO:0106274">
    <property type="term" value="F:NAD+-protein-arginine ADP-ribosyltransferase activity"/>
    <property type="evidence" value="ECO:0007669"/>
    <property type="project" value="UniProtKB-EC"/>
</dbReference>
<dbReference type="PROSITE" id="PS51996">
    <property type="entry name" value="TR_MART"/>
    <property type="match status" value="1"/>
</dbReference>
<accession>A0A817AGB3</accession>
<evidence type="ECO:0000256" key="5">
    <source>
        <dbReference type="ARBA" id="ARBA00047597"/>
    </source>
</evidence>
<dbReference type="InterPro" id="IPR000768">
    <property type="entry name" value="ART"/>
</dbReference>
<feature type="domain" description="NACHT" evidence="7">
    <location>
        <begin position="461"/>
        <end position="587"/>
    </location>
</feature>
<dbReference type="PROSITE" id="PS50837">
    <property type="entry name" value="NACHT"/>
    <property type="match status" value="1"/>
</dbReference>
<dbReference type="SUPFAM" id="SSF52200">
    <property type="entry name" value="Toll/Interleukin receptor TIR domain"/>
    <property type="match status" value="1"/>
</dbReference>
<comment type="similarity">
    <text evidence="1 6">Belongs to the Arg-specific ADP-ribosyltransferase family.</text>
</comment>
<organism evidence="8 9">
    <name type="scientific">Rotaria magnacalcarata</name>
    <dbReference type="NCBI Taxonomy" id="392030"/>
    <lineage>
        <taxon>Eukaryota</taxon>
        <taxon>Metazoa</taxon>
        <taxon>Spiralia</taxon>
        <taxon>Gnathifera</taxon>
        <taxon>Rotifera</taxon>
        <taxon>Eurotatoria</taxon>
        <taxon>Bdelloidea</taxon>
        <taxon>Philodinida</taxon>
        <taxon>Philodinidae</taxon>
        <taxon>Rotaria</taxon>
    </lineage>
</organism>
<dbReference type="EC" id="2.4.2.31" evidence="6"/>
<dbReference type="GO" id="GO:0007165">
    <property type="term" value="P:signal transduction"/>
    <property type="evidence" value="ECO:0007669"/>
    <property type="project" value="InterPro"/>
</dbReference>
<dbReference type="PANTHER" id="PTHR46844">
    <property type="entry name" value="SLR5058 PROTEIN"/>
    <property type="match status" value="1"/>
</dbReference>
<name>A0A817AGB3_9BILA</name>
<dbReference type="Proteomes" id="UP000663856">
    <property type="component" value="Unassembled WGS sequence"/>
</dbReference>
<gene>
    <name evidence="8" type="ORF">WKI299_LOCUS36988</name>
</gene>
<keyword evidence="6" id="KW-0520">NAD</keyword>
<comment type="catalytic activity">
    <reaction evidence="5 6">
        <text>L-arginyl-[protein] + NAD(+) = N(omega)-(ADP-D-ribosyl)-L-arginyl-[protein] + nicotinamide + H(+)</text>
        <dbReference type="Rhea" id="RHEA:19149"/>
        <dbReference type="Rhea" id="RHEA-COMP:10532"/>
        <dbReference type="Rhea" id="RHEA-COMP:15087"/>
        <dbReference type="ChEBI" id="CHEBI:15378"/>
        <dbReference type="ChEBI" id="CHEBI:17154"/>
        <dbReference type="ChEBI" id="CHEBI:29965"/>
        <dbReference type="ChEBI" id="CHEBI:57540"/>
        <dbReference type="ChEBI" id="CHEBI:142554"/>
        <dbReference type="EC" id="2.4.2.31"/>
    </reaction>
</comment>
<dbReference type="InterPro" id="IPR007111">
    <property type="entry name" value="NACHT_NTPase"/>
</dbReference>
<comment type="caution">
    <text evidence="8">The sequence shown here is derived from an EMBL/GenBank/DDBJ whole genome shotgun (WGS) entry which is preliminary data.</text>
</comment>
<evidence type="ECO:0000256" key="3">
    <source>
        <dbReference type="ARBA" id="ARBA00022679"/>
    </source>
</evidence>
<dbReference type="InterPro" id="IPR000157">
    <property type="entry name" value="TIR_dom"/>
</dbReference>
<dbReference type="EMBL" id="CAJNRF010018180">
    <property type="protein sequence ID" value="CAF2250098.1"/>
    <property type="molecule type" value="Genomic_DNA"/>
</dbReference>
<evidence type="ECO:0000256" key="6">
    <source>
        <dbReference type="RuleBase" id="RU361228"/>
    </source>
</evidence>
<dbReference type="Gene3D" id="3.90.176.10">
    <property type="entry name" value="Toxin ADP-ribosyltransferase, Chain A, domain 1"/>
    <property type="match status" value="1"/>
</dbReference>
<dbReference type="SUPFAM" id="SSF52540">
    <property type="entry name" value="P-loop containing nucleoside triphosphate hydrolases"/>
    <property type="match status" value="1"/>
</dbReference>
<keyword evidence="6" id="KW-0521">NADP</keyword>
<dbReference type="Gene3D" id="1.25.10.10">
    <property type="entry name" value="Leucine-rich Repeat Variant"/>
    <property type="match status" value="1"/>
</dbReference>
<evidence type="ECO:0000313" key="9">
    <source>
        <dbReference type="Proteomes" id="UP000663856"/>
    </source>
</evidence>
<protein>
    <recommendedName>
        <fullName evidence="6">NAD(P)(+)--arginine ADP-ribosyltransferase</fullName>
        <ecNumber evidence="6">2.4.2.31</ecNumber>
    </recommendedName>
    <alternativeName>
        <fullName evidence="6">Mono(ADP-ribosyl)transferase</fullName>
    </alternativeName>
</protein>
<evidence type="ECO:0000313" key="8">
    <source>
        <dbReference type="EMBL" id="CAF2250098.1"/>
    </source>
</evidence>
<evidence type="ECO:0000256" key="2">
    <source>
        <dbReference type="ARBA" id="ARBA00022676"/>
    </source>
</evidence>